<dbReference type="InterPro" id="IPR027417">
    <property type="entry name" value="P-loop_NTPase"/>
</dbReference>
<comment type="function">
    <text evidence="7">Part of the RFC clamp loader complex which loads the PCNA sliding clamp onto DNA.</text>
</comment>
<gene>
    <name evidence="7" type="primary">rfcL</name>
    <name evidence="10" type="ORF">TES1_0564</name>
</gene>
<dbReference type="SUPFAM" id="SSF52540">
    <property type="entry name" value="P-loop containing nucleoside triphosphate hydrolases"/>
    <property type="match status" value="1"/>
</dbReference>
<feature type="compositionally biased region" description="Basic and acidic residues" evidence="8">
    <location>
        <begin position="443"/>
        <end position="454"/>
    </location>
</feature>
<evidence type="ECO:0000256" key="7">
    <source>
        <dbReference type="HAMAP-Rule" id="MF_01508"/>
    </source>
</evidence>
<evidence type="ECO:0000256" key="3">
    <source>
        <dbReference type="ARBA" id="ARBA00022705"/>
    </source>
</evidence>
<dbReference type="InterPro" id="IPR003593">
    <property type="entry name" value="AAA+_ATPase"/>
</dbReference>
<dbReference type="EMBL" id="CP006965">
    <property type="protein sequence ID" value="AHF79954.1"/>
    <property type="molecule type" value="Genomic_DNA"/>
</dbReference>
<evidence type="ECO:0000256" key="2">
    <source>
        <dbReference type="ARBA" id="ARBA00014793"/>
    </source>
</evidence>
<comment type="similarity">
    <text evidence="1 7">Belongs to the activator 1 small subunits family. RfcL subfamily.</text>
</comment>
<dbReference type="CDD" id="cd18140">
    <property type="entry name" value="HLD_clamp_RFC"/>
    <property type="match status" value="1"/>
</dbReference>
<dbReference type="GO" id="GO:0016887">
    <property type="term" value="F:ATP hydrolysis activity"/>
    <property type="evidence" value="ECO:0007669"/>
    <property type="project" value="InterPro"/>
</dbReference>
<evidence type="ECO:0000256" key="5">
    <source>
        <dbReference type="ARBA" id="ARBA00022840"/>
    </source>
</evidence>
<feature type="domain" description="AAA+ ATPase" evidence="9">
    <location>
        <begin position="40"/>
        <end position="157"/>
    </location>
</feature>
<accession>W0I1T0</accession>
<keyword evidence="5 7" id="KW-0067">ATP-binding</keyword>
<keyword evidence="4 7" id="KW-0547">Nucleotide-binding</keyword>
<keyword evidence="3 7" id="KW-0235">DNA replication</keyword>
<dbReference type="InterPro" id="IPR023935">
    <property type="entry name" value="Rep_factor-C_lsu"/>
</dbReference>
<dbReference type="PANTHER" id="PTHR23389:SF6">
    <property type="entry name" value="REPLICATION FACTOR C SUBUNIT 1"/>
    <property type="match status" value="1"/>
</dbReference>
<dbReference type="GO" id="GO:0006260">
    <property type="term" value="P:DNA replication"/>
    <property type="evidence" value="ECO:0007669"/>
    <property type="project" value="UniProtKB-UniRule"/>
</dbReference>
<name>W0I1T0_9EURY</name>
<dbReference type="Gene3D" id="1.10.8.60">
    <property type="match status" value="1"/>
</dbReference>
<evidence type="ECO:0000313" key="11">
    <source>
        <dbReference type="Proteomes" id="UP000019027"/>
    </source>
</evidence>
<dbReference type="Gene3D" id="3.40.50.300">
    <property type="entry name" value="P-loop containing nucleotide triphosphate hydrolases"/>
    <property type="match status" value="1"/>
</dbReference>
<evidence type="ECO:0000256" key="1">
    <source>
        <dbReference type="ARBA" id="ARBA00006878"/>
    </source>
</evidence>
<dbReference type="SMART" id="SM00382">
    <property type="entry name" value="AAA"/>
    <property type="match status" value="1"/>
</dbReference>
<organism evidence="10 11">
    <name type="scientific">Thermococcus paralvinellae</name>
    <dbReference type="NCBI Taxonomy" id="582419"/>
    <lineage>
        <taxon>Archaea</taxon>
        <taxon>Methanobacteriati</taxon>
        <taxon>Methanobacteriota</taxon>
        <taxon>Thermococci</taxon>
        <taxon>Thermococcales</taxon>
        <taxon>Thermococcaceae</taxon>
        <taxon>Thermococcus</taxon>
    </lineage>
</organism>
<proteinExistence type="inferred from homology"/>
<comment type="subunit">
    <text evidence="7">Heteromultimer composed of small subunits (RfcS) and large subunits (RfcL).</text>
</comment>
<dbReference type="NCBIfam" id="NF003227">
    <property type="entry name" value="PRK04195.1-2"/>
    <property type="match status" value="1"/>
</dbReference>
<evidence type="ECO:0000256" key="6">
    <source>
        <dbReference type="ARBA" id="ARBA00032141"/>
    </source>
</evidence>
<sequence>MDIPWVEKYRPKRLREIVNQKQAIEKVEAWIKQWFHGTPKKKALLLAGPPGSGKTTTVYALANEYKFEVIELNASDERTFEKIRRYLDAAYTMDIFGKRRKLIFLDEADNIEPSGAHEIAKLIDKARNPIIMAANKYWEVPAEIRNKAEVVEYKRLTQRDIMQALFKIIKAEGIFVPKEIVAEIAKRASGDLRAAINDLQSVVAGGIEDARDVLAYRDVEKTVFQALGLIFGSDNAKRAKMAMWNLDMTPDELLLWVDENIPYIYYKPEDIAEAYNAISRADIYLGRAKRTGNYGLWKYAIDMMTAGVAVAGIKKKGFTKFYPPKTLRMLKDTKEERGIRDSIVKKIMKQMHMSKLEAIETMQIFKTIFENNLDVAAHIAVFLDLGDKEIEFLAGDKEKAAKIKGKTLSIHKKLKKAGIEIKAKMEKAGPRELEEEIEEEPEEKTAEVDTTKEEVSEEEKESEEIEKEIEEAEWEKEEKYEKVEKIDKAKKKGKQATLFDFLKK</sequence>
<evidence type="ECO:0000256" key="4">
    <source>
        <dbReference type="ARBA" id="ARBA00022741"/>
    </source>
</evidence>
<dbReference type="Pfam" id="PF00004">
    <property type="entry name" value="AAA"/>
    <property type="match status" value="1"/>
</dbReference>
<dbReference type="GeneID" id="24906000"/>
<dbReference type="GO" id="GO:0005524">
    <property type="term" value="F:ATP binding"/>
    <property type="evidence" value="ECO:0007669"/>
    <property type="project" value="UniProtKB-UniRule"/>
</dbReference>
<feature type="region of interest" description="Disordered" evidence="8">
    <location>
        <begin position="426"/>
        <end position="473"/>
    </location>
</feature>
<evidence type="ECO:0000256" key="8">
    <source>
        <dbReference type="SAM" id="MobiDB-lite"/>
    </source>
</evidence>
<feature type="compositionally biased region" description="Acidic residues" evidence="8">
    <location>
        <begin position="455"/>
        <end position="473"/>
    </location>
</feature>
<feature type="binding site" evidence="7">
    <location>
        <begin position="48"/>
        <end position="55"/>
    </location>
    <ligand>
        <name>ATP</name>
        <dbReference type="ChEBI" id="CHEBI:30616"/>
    </ligand>
</feature>
<dbReference type="CDD" id="cd00009">
    <property type="entry name" value="AAA"/>
    <property type="match status" value="1"/>
</dbReference>
<keyword evidence="11" id="KW-1185">Reference proteome</keyword>
<feature type="compositionally biased region" description="Acidic residues" evidence="8">
    <location>
        <begin position="433"/>
        <end position="442"/>
    </location>
</feature>
<dbReference type="HAMAP" id="MF_01508">
    <property type="entry name" value="RfcL"/>
    <property type="match status" value="1"/>
</dbReference>
<dbReference type="OrthoDB" id="8658at2157"/>
<dbReference type="Proteomes" id="UP000019027">
    <property type="component" value="Chromosome"/>
</dbReference>
<dbReference type="RefSeq" id="WP_042680042.1">
    <property type="nucleotide sequence ID" value="NZ_CP006965.1"/>
</dbReference>
<dbReference type="Pfam" id="PF21960">
    <property type="entry name" value="RCF1-5-like_lid"/>
    <property type="match status" value="1"/>
</dbReference>
<dbReference type="PANTHER" id="PTHR23389">
    <property type="entry name" value="CHROMOSOME TRANSMISSION FIDELITY FACTOR 18"/>
    <property type="match status" value="1"/>
</dbReference>
<dbReference type="KEGG" id="ths:TES1_0564"/>
<evidence type="ECO:0000313" key="10">
    <source>
        <dbReference type="EMBL" id="AHF79954.1"/>
    </source>
</evidence>
<evidence type="ECO:0000259" key="9">
    <source>
        <dbReference type="SMART" id="SM00382"/>
    </source>
</evidence>
<dbReference type="InterPro" id="IPR003959">
    <property type="entry name" value="ATPase_AAA_core"/>
</dbReference>
<dbReference type="InterPro" id="IPR047854">
    <property type="entry name" value="RFC_lid"/>
</dbReference>
<dbReference type="NCBIfam" id="NF003229">
    <property type="entry name" value="PRK04195.1-5"/>
    <property type="match status" value="1"/>
</dbReference>
<dbReference type="STRING" id="582419.TES1_0564"/>
<dbReference type="HOGENOM" id="CLU_027255_1_1_2"/>
<reference evidence="10 11" key="1">
    <citation type="journal article" date="2014" name="Int. J. Syst. Evol. Microbiol.">
        <title>Thermococcus paralvinellae sp. nov. and Thermococcus cleftensis sp. nov. of hyperthermophilic heterotrophs from deep-sea hydrothermal vents.</title>
        <authorList>
            <person name="Hensley S.A."/>
            <person name="Jung J.H."/>
            <person name="Park C.S."/>
            <person name="Holden J.F."/>
        </authorList>
    </citation>
    <scope>NUCLEOTIDE SEQUENCE [LARGE SCALE GENOMIC DNA]</scope>
    <source>
        <strain evidence="10 11">ES1</strain>
    </source>
</reference>
<dbReference type="GO" id="GO:0003689">
    <property type="term" value="F:DNA clamp loader activity"/>
    <property type="evidence" value="ECO:0007669"/>
    <property type="project" value="UniProtKB-UniRule"/>
</dbReference>
<dbReference type="AlphaFoldDB" id="W0I1T0"/>
<protein>
    <recommendedName>
        <fullName evidence="2 7">Replication factor C large subunit</fullName>
        <shortName evidence="7">RFC large subunit</shortName>
    </recommendedName>
    <alternativeName>
        <fullName evidence="6 7">Clamp loader large subunit</fullName>
    </alternativeName>
</protein>